<evidence type="ECO:0000259" key="5">
    <source>
        <dbReference type="Pfam" id="PF00324"/>
    </source>
</evidence>
<keyword evidence="3" id="KW-1133">Transmembrane helix</keyword>
<gene>
    <name evidence="6" type="ORF">ANCDUO_14949</name>
</gene>
<organism evidence="6 7">
    <name type="scientific">Ancylostoma duodenale</name>
    <dbReference type="NCBI Taxonomy" id="51022"/>
    <lineage>
        <taxon>Eukaryota</taxon>
        <taxon>Metazoa</taxon>
        <taxon>Ecdysozoa</taxon>
        <taxon>Nematoda</taxon>
        <taxon>Chromadorea</taxon>
        <taxon>Rhabditida</taxon>
        <taxon>Rhabditina</taxon>
        <taxon>Rhabditomorpha</taxon>
        <taxon>Strongyloidea</taxon>
        <taxon>Ancylostomatidae</taxon>
        <taxon>Ancylostomatinae</taxon>
        <taxon>Ancylostoma</taxon>
    </lineage>
</organism>
<dbReference type="Gene3D" id="1.20.1740.10">
    <property type="entry name" value="Amino acid/polyamine transporter I"/>
    <property type="match status" value="1"/>
</dbReference>
<dbReference type="AlphaFoldDB" id="A0A0C2GCX2"/>
<dbReference type="Pfam" id="PF00324">
    <property type="entry name" value="AA_permease"/>
    <property type="match status" value="1"/>
</dbReference>
<keyword evidence="7" id="KW-1185">Reference proteome</keyword>
<comment type="subcellular location">
    <subcellularLocation>
        <location evidence="1">Membrane</location>
        <topology evidence="1">Multi-pass membrane protein</topology>
    </subcellularLocation>
</comment>
<evidence type="ECO:0000256" key="1">
    <source>
        <dbReference type="ARBA" id="ARBA00004141"/>
    </source>
</evidence>
<dbReference type="GO" id="GO:0055075">
    <property type="term" value="P:potassium ion homeostasis"/>
    <property type="evidence" value="ECO:0007669"/>
    <property type="project" value="TreeGrafter"/>
</dbReference>
<accession>A0A0C2GCX2</accession>
<dbReference type="PANTHER" id="PTHR11827">
    <property type="entry name" value="SOLUTE CARRIER FAMILY 12, CATION COTRANSPORTERS"/>
    <property type="match status" value="1"/>
</dbReference>
<feature type="domain" description="Amino acid permease/ SLC12A" evidence="5">
    <location>
        <begin position="20"/>
        <end position="72"/>
    </location>
</feature>
<dbReference type="GO" id="GO:0015379">
    <property type="term" value="F:potassium:chloride symporter activity"/>
    <property type="evidence" value="ECO:0007669"/>
    <property type="project" value="TreeGrafter"/>
</dbReference>
<evidence type="ECO:0000313" key="6">
    <source>
        <dbReference type="EMBL" id="KIH54901.1"/>
    </source>
</evidence>
<dbReference type="InterPro" id="IPR004842">
    <property type="entry name" value="SLC12A_fam"/>
</dbReference>
<evidence type="ECO:0000256" key="2">
    <source>
        <dbReference type="ARBA" id="ARBA00022692"/>
    </source>
</evidence>
<keyword evidence="4" id="KW-0472">Membrane</keyword>
<protein>
    <recommendedName>
        <fullName evidence="5">Amino acid permease/ SLC12A domain-containing protein</fullName>
    </recommendedName>
</protein>
<feature type="non-terminal residue" evidence="6">
    <location>
        <position position="74"/>
    </location>
</feature>
<dbReference type="GO" id="GO:0006884">
    <property type="term" value="P:cell volume homeostasis"/>
    <property type="evidence" value="ECO:0007669"/>
    <property type="project" value="TreeGrafter"/>
</dbReference>
<reference evidence="6 7" key="1">
    <citation type="submission" date="2013-12" db="EMBL/GenBank/DDBJ databases">
        <title>Draft genome of the parsitic nematode Ancylostoma duodenale.</title>
        <authorList>
            <person name="Mitreva M."/>
        </authorList>
    </citation>
    <scope>NUCLEOTIDE SEQUENCE [LARGE SCALE GENOMIC DNA]</scope>
    <source>
        <strain evidence="6 7">Zhejiang</strain>
    </source>
</reference>
<dbReference type="PANTHER" id="PTHR11827:SF53">
    <property type="entry name" value="K+_CL-COTRANSPORTER"/>
    <property type="match status" value="1"/>
</dbReference>
<keyword evidence="2" id="KW-0812">Transmembrane</keyword>
<proteinExistence type="predicted"/>
<dbReference type="GO" id="GO:0005886">
    <property type="term" value="C:plasma membrane"/>
    <property type="evidence" value="ECO:0007669"/>
    <property type="project" value="TreeGrafter"/>
</dbReference>
<dbReference type="GO" id="GO:0007268">
    <property type="term" value="P:chemical synaptic transmission"/>
    <property type="evidence" value="ECO:0007669"/>
    <property type="project" value="TreeGrafter"/>
</dbReference>
<dbReference type="GO" id="GO:0055064">
    <property type="term" value="P:chloride ion homeostasis"/>
    <property type="evidence" value="ECO:0007669"/>
    <property type="project" value="TreeGrafter"/>
</dbReference>
<evidence type="ECO:0000256" key="4">
    <source>
        <dbReference type="ARBA" id="ARBA00023136"/>
    </source>
</evidence>
<dbReference type="GO" id="GO:0045202">
    <property type="term" value="C:synapse"/>
    <property type="evidence" value="ECO:0007669"/>
    <property type="project" value="GOC"/>
</dbReference>
<dbReference type="OrthoDB" id="5843438at2759"/>
<evidence type="ECO:0000313" key="7">
    <source>
        <dbReference type="Proteomes" id="UP000054047"/>
    </source>
</evidence>
<evidence type="ECO:0000256" key="3">
    <source>
        <dbReference type="ARBA" id="ARBA00022989"/>
    </source>
</evidence>
<dbReference type="Proteomes" id="UP000054047">
    <property type="component" value="Unassembled WGS sequence"/>
</dbReference>
<sequence length="74" mass="8075">MGGSMVVAALSWPSAWVLLIDSFLSTFGAALQCLCSAPRLLQSIAKDDVIPILRPFKKVTKNNEPFLGYVGSFW</sequence>
<dbReference type="EMBL" id="KN738273">
    <property type="protein sequence ID" value="KIH54901.1"/>
    <property type="molecule type" value="Genomic_DNA"/>
</dbReference>
<dbReference type="GO" id="GO:1990573">
    <property type="term" value="P:potassium ion import across plasma membrane"/>
    <property type="evidence" value="ECO:0007669"/>
    <property type="project" value="TreeGrafter"/>
</dbReference>
<dbReference type="InterPro" id="IPR004841">
    <property type="entry name" value="AA-permease/SLC12A_dom"/>
</dbReference>
<name>A0A0C2GCX2_9BILA</name>